<protein>
    <submittedName>
        <fullName evidence="1">Uncharacterized protein</fullName>
    </submittedName>
</protein>
<evidence type="ECO:0000313" key="2">
    <source>
        <dbReference type="Proteomes" id="UP000596902"/>
    </source>
</evidence>
<sequence>PWPLYFQDRYQDEPSEIAGSFANETYPPPLRACSSGYACIATKTKMPSVAEGGTKSMPMEVREFIAVPTLGSPISNP</sequence>
<reference evidence="1" key="1">
    <citation type="submission" date="2020-01" db="EMBL/GenBank/DDBJ databases">
        <authorList>
            <person name="Feng Z.H.Z."/>
        </authorList>
    </citation>
    <scope>NUCLEOTIDE SEQUENCE</scope>
    <source>
        <strain evidence="1">CBS107.38</strain>
    </source>
</reference>
<evidence type="ECO:0000313" key="1">
    <source>
        <dbReference type="EMBL" id="KAF7677887.1"/>
    </source>
</evidence>
<dbReference type="GeneID" id="62202971"/>
<dbReference type="Proteomes" id="UP000596902">
    <property type="component" value="Unassembled WGS sequence"/>
</dbReference>
<proteinExistence type="predicted"/>
<dbReference type="EMBL" id="JAAABM010000005">
    <property type="protein sequence ID" value="KAF7677887.1"/>
    <property type="molecule type" value="Genomic_DNA"/>
</dbReference>
<feature type="non-terminal residue" evidence="1">
    <location>
        <position position="1"/>
    </location>
</feature>
<dbReference type="RefSeq" id="XP_038788065.1">
    <property type="nucleotide sequence ID" value="XM_038929793.1"/>
</dbReference>
<gene>
    <name evidence="1" type="ORF">GT037_004746</name>
</gene>
<comment type="caution">
    <text evidence="1">The sequence shown here is derived from an EMBL/GenBank/DDBJ whole genome shotgun (WGS) entry which is preliminary data.</text>
</comment>
<keyword evidence="2" id="KW-1185">Reference proteome</keyword>
<name>A0A8H7EFG9_9PLEO</name>
<reference evidence="1" key="2">
    <citation type="submission" date="2020-08" db="EMBL/GenBank/DDBJ databases">
        <title>Draft Genome Sequence of Cumin Blight Pathogen Alternaria burnsii.</title>
        <authorList>
            <person name="Feng Z."/>
        </authorList>
    </citation>
    <scope>NUCLEOTIDE SEQUENCE</scope>
    <source>
        <strain evidence="1">CBS107.38</strain>
    </source>
</reference>
<dbReference type="AlphaFoldDB" id="A0A8H7EFG9"/>
<organism evidence="1 2">
    <name type="scientific">Alternaria burnsii</name>
    <dbReference type="NCBI Taxonomy" id="1187904"/>
    <lineage>
        <taxon>Eukaryota</taxon>
        <taxon>Fungi</taxon>
        <taxon>Dikarya</taxon>
        <taxon>Ascomycota</taxon>
        <taxon>Pezizomycotina</taxon>
        <taxon>Dothideomycetes</taxon>
        <taxon>Pleosporomycetidae</taxon>
        <taxon>Pleosporales</taxon>
        <taxon>Pleosporineae</taxon>
        <taxon>Pleosporaceae</taxon>
        <taxon>Alternaria</taxon>
        <taxon>Alternaria sect. Alternaria</taxon>
    </lineage>
</organism>
<accession>A0A8H7EFG9</accession>